<dbReference type="EMBL" id="CM020619">
    <property type="protein sequence ID" value="KAK1864743.1"/>
    <property type="molecule type" value="Genomic_DNA"/>
</dbReference>
<accession>A0ACC3C3R2</accession>
<reference evidence="1" key="1">
    <citation type="submission" date="2019-11" db="EMBL/GenBank/DDBJ databases">
        <title>Nori genome reveals adaptations in red seaweeds to the harsh intertidal environment.</title>
        <authorList>
            <person name="Wang D."/>
            <person name="Mao Y."/>
        </authorList>
    </citation>
    <scope>NUCLEOTIDE SEQUENCE</scope>
    <source>
        <tissue evidence="1">Gametophyte</tissue>
    </source>
</reference>
<keyword evidence="2" id="KW-1185">Reference proteome</keyword>
<organism evidence="1 2">
    <name type="scientific">Pyropia yezoensis</name>
    <name type="common">Susabi-nori</name>
    <name type="synonym">Porphyra yezoensis</name>
    <dbReference type="NCBI Taxonomy" id="2788"/>
    <lineage>
        <taxon>Eukaryota</taxon>
        <taxon>Rhodophyta</taxon>
        <taxon>Bangiophyceae</taxon>
        <taxon>Bangiales</taxon>
        <taxon>Bangiaceae</taxon>
        <taxon>Pyropia</taxon>
    </lineage>
</organism>
<evidence type="ECO:0000313" key="1">
    <source>
        <dbReference type="EMBL" id="KAK1864743.1"/>
    </source>
</evidence>
<comment type="caution">
    <text evidence="1">The sequence shown here is derived from an EMBL/GenBank/DDBJ whole genome shotgun (WGS) entry which is preliminary data.</text>
</comment>
<dbReference type="Proteomes" id="UP000798662">
    <property type="component" value="Chromosome 2"/>
</dbReference>
<gene>
    <name evidence="1" type="ORF">I4F81_007287</name>
</gene>
<proteinExistence type="predicted"/>
<sequence length="94" mass="10454">MRAPPLRWLVADSAKLVVLVVAVPAALSRRLWPNAVTGTADRNLNHTFLLFNLSNNERHRLAWSDSVAFGMESLTCGDRLKKFNTTVMLFGNDG</sequence>
<evidence type="ECO:0000313" key="2">
    <source>
        <dbReference type="Proteomes" id="UP000798662"/>
    </source>
</evidence>
<protein>
    <submittedName>
        <fullName evidence="1">Uncharacterized protein</fullName>
    </submittedName>
</protein>
<name>A0ACC3C3R2_PYRYE</name>